<proteinExistence type="predicted"/>
<dbReference type="Proteomes" id="UP000822688">
    <property type="component" value="Chromosome 2"/>
</dbReference>
<gene>
    <name evidence="3" type="ORF">KC19_2G093600</name>
    <name evidence="2" type="ORF">KC19_5G042400</name>
    <name evidence="1" type="ORF">KC19_6G007900</name>
</gene>
<accession>A0A8T0HXW0</accession>
<organism evidence="2 4">
    <name type="scientific">Ceratodon purpureus</name>
    <name type="common">Fire moss</name>
    <name type="synonym">Dicranum purpureum</name>
    <dbReference type="NCBI Taxonomy" id="3225"/>
    <lineage>
        <taxon>Eukaryota</taxon>
        <taxon>Viridiplantae</taxon>
        <taxon>Streptophyta</taxon>
        <taxon>Embryophyta</taxon>
        <taxon>Bryophyta</taxon>
        <taxon>Bryophytina</taxon>
        <taxon>Bryopsida</taxon>
        <taxon>Dicranidae</taxon>
        <taxon>Pseudoditrichales</taxon>
        <taxon>Ditrichaceae</taxon>
        <taxon>Ceratodon</taxon>
    </lineage>
</organism>
<dbReference type="AlphaFoldDB" id="A0A8T0HXW0"/>
<evidence type="ECO:0000313" key="1">
    <source>
        <dbReference type="EMBL" id="KAG0568269.1"/>
    </source>
</evidence>
<protein>
    <submittedName>
        <fullName evidence="2">Uncharacterized protein</fullName>
    </submittedName>
</protein>
<dbReference type="Proteomes" id="UP000822688">
    <property type="component" value="Chromosome 5"/>
</dbReference>
<keyword evidence="4" id="KW-1185">Reference proteome</keyword>
<reference evidence="2 4" key="1">
    <citation type="submission" date="2020-06" db="EMBL/GenBank/DDBJ databases">
        <title>WGS assembly of Ceratodon purpureus strain R40.</title>
        <authorList>
            <person name="Carey S.B."/>
            <person name="Jenkins J."/>
            <person name="Shu S."/>
            <person name="Lovell J.T."/>
            <person name="Sreedasyam A."/>
            <person name="Maumus F."/>
            <person name="Tiley G.P."/>
            <person name="Fernandez-Pozo N."/>
            <person name="Barry K."/>
            <person name="Chen C."/>
            <person name="Wang M."/>
            <person name="Lipzen A."/>
            <person name="Daum C."/>
            <person name="Saski C.A."/>
            <person name="Payton A.C."/>
            <person name="Mcbreen J.C."/>
            <person name="Conrad R.E."/>
            <person name="Kollar L.M."/>
            <person name="Olsson S."/>
            <person name="Huttunen S."/>
            <person name="Landis J.B."/>
            <person name="Wickett N.J."/>
            <person name="Johnson M.G."/>
            <person name="Rensing S.A."/>
            <person name="Grimwood J."/>
            <person name="Schmutz J."/>
            <person name="Mcdaniel S.F."/>
        </authorList>
    </citation>
    <scope>NUCLEOTIDE SEQUENCE</scope>
    <source>
        <strain evidence="2 4">R40</strain>
    </source>
</reference>
<evidence type="ECO:0000313" key="2">
    <source>
        <dbReference type="EMBL" id="KAG0575944.1"/>
    </source>
</evidence>
<name>A0A8T0HXW0_CERPU</name>
<evidence type="ECO:0000313" key="4">
    <source>
        <dbReference type="Proteomes" id="UP000822688"/>
    </source>
</evidence>
<sequence>MYSSVQEAFTSGVQFYKELTLMTKSFNETFLTGPSFFLEASKFLFKSSRNLLSTRVSRLR</sequence>
<comment type="caution">
    <text evidence="2">The sequence shown here is derived from an EMBL/GenBank/DDBJ whole genome shotgun (WGS) entry which is preliminary data.</text>
</comment>
<evidence type="ECO:0000313" key="3">
    <source>
        <dbReference type="EMBL" id="KAG0586477.1"/>
    </source>
</evidence>
<dbReference type="Proteomes" id="UP000822688">
    <property type="component" value="Chromosome 6"/>
</dbReference>
<dbReference type="EMBL" id="CM026422">
    <property type="protein sequence ID" value="KAG0586477.1"/>
    <property type="molecule type" value="Genomic_DNA"/>
</dbReference>
<dbReference type="EMBL" id="CM026427">
    <property type="protein sequence ID" value="KAG0568269.1"/>
    <property type="molecule type" value="Genomic_DNA"/>
</dbReference>
<dbReference type="EMBL" id="CM026425">
    <property type="protein sequence ID" value="KAG0575944.1"/>
    <property type="molecule type" value="Genomic_DNA"/>
</dbReference>